<evidence type="ECO:0000313" key="1">
    <source>
        <dbReference type="EMBL" id="MFC0559436.1"/>
    </source>
</evidence>
<keyword evidence="2" id="KW-1185">Reference proteome</keyword>
<comment type="caution">
    <text evidence="1">The sequence shown here is derived from an EMBL/GenBank/DDBJ whole genome shotgun (WGS) entry which is preliminary data.</text>
</comment>
<evidence type="ECO:0000313" key="2">
    <source>
        <dbReference type="Proteomes" id="UP001589833"/>
    </source>
</evidence>
<organism evidence="1 2">
    <name type="scientific">Halalkalibacter alkalisediminis</name>
    <dbReference type="NCBI Taxonomy" id="935616"/>
    <lineage>
        <taxon>Bacteria</taxon>
        <taxon>Bacillati</taxon>
        <taxon>Bacillota</taxon>
        <taxon>Bacilli</taxon>
        <taxon>Bacillales</taxon>
        <taxon>Bacillaceae</taxon>
        <taxon>Halalkalibacter</taxon>
    </lineage>
</organism>
<accession>A0ABV6NFD4</accession>
<dbReference type="RefSeq" id="WP_273841603.1">
    <property type="nucleotide sequence ID" value="NZ_JAQQWT010000004.1"/>
</dbReference>
<dbReference type="Proteomes" id="UP001589833">
    <property type="component" value="Unassembled WGS sequence"/>
</dbReference>
<reference evidence="1 2" key="1">
    <citation type="submission" date="2024-09" db="EMBL/GenBank/DDBJ databases">
        <authorList>
            <person name="Sun Q."/>
            <person name="Mori K."/>
        </authorList>
    </citation>
    <scope>NUCLEOTIDE SEQUENCE [LARGE SCALE GENOMIC DNA]</scope>
    <source>
        <strain evidence="1 2">NCAIM B.02301</strain>
    </source>
</reference>
<sequence length="81" mass="9208">MKEVIGNFKVKNYYLAEIENVGDKLKSWSWDIYIAANDKMEYKGKALAPGKGIEVPWTSLGGQDVLEEMMDLCAQQMPKYS</sequence>
<dbReference type="EMBL" id="JBHLTR010000013">
    <property type="protein sequence ID" value="MFC0559436.1"/>
    <property type="molecule type" value="Genomic_DNA"/>
</dbReference>
<gene>
    <name evidence="1" type="ORF">ACFFH4_10285</name>
</gene>
<name>A0ABV6NFD4_9BACI</name>
<protein>
    <submittedName>
        <fullName evidence="1">Uncharacterized protein</fullName>
    </submittedName>
</protein>
<proteinExistence type="predicted"/>